<dbReference type="EMBL" id="GECZ01003763">
    <property type="protein sequence ID" value="JAS66006.1"/>
    <property type="molecule type" value="Transcribed_RNA"/>
</dbReference>
<dbReference type="Gene3D" id="6.10.110.10">
    <property type="match status" value="1"/>
</dbReference>
<gene>
    <name evidence="7" type="ORF">g.9174</name>
</gene>
<evidence type="ECO:0000256" key="3">
    <source>
        <dbReference type="ARBA" id="ARBA00022692"/>
    </source>
</evidence>
<evidence type="ECO:0000256" key="4">
    <source>
        <dbReference type="ARBA" id="ARBA00022989"/>
    </source>
</evidence>
<sequence>AVTMSQLEKIASNLVVNYVLPHVSDIPGVKKVVGFQETGVKKGSIAAKAQSYQGDVKAGSTFSRMQSQSSAKEGGHAHQQKTSTTSRHGTSVGTKPSSGNTSGHKMSHTSNKTSSYKNKSGKK</sequence>
<evidence type="ECO:0000256" key="1">
    <source>
        <dbReference type="ARBA" id="ARBA00004141"/>
    </source>
</evidence>
<feature type="compositionally biased region" description="Low complexity" evidence="6">
    <location>
        <begin position="108"/>
        <end position="123"/>
    </location>
</feature>
<keyword evidence="5" id="KW-0472">Membrane</keyword>
<organism evidence="7">
    <name type="scientific">Cuerna arida</name>
    <dbReference type="NCBI Taxonomy" id="1464854"/>
    <lineage>
        <taxon>Eukaryota</taxon>
        <taxon>Metazoa</taxon>
        <taxon>Ecdysozoa</taxon>
        <taxon>Arthropoda</taxon>
        <taxon>Hexapoda</taxon>
        <taxon>Insecta</taxon>
        <taxon>Pterygota</taxon>
        <taxon>Neoptera</taxon>
        <taxon>Paraneoptera</taxon>
        <taxon>Hemiptera</taxon>
        <taxon>Auchenorrhyncha</taxon>
        <taxon>Membracoidea</taxon>
        <taxon>Cicadellidae</taxon>
        <taxon>Cicadellinae</taxon>
        <taxon>Proconiini</taxon>
        <taxon>Cuerna</taxon>
    </lineage>
</organism>
<protein>
    <submittedName>
        <fullName evidence="7">Uncharacterized protein</fullName>
    </submittedName>
</protein>
<dbReference type="AlphaFoldDB" id="A0A1B6GUB0"/>
<dbReference type="InterPro" id="IPR038213">
    <property type="entry name" value="IFI6/IFI27-like_sf"/>
</dbReference>
<comment type="subcellular location">
    <subcellularLocation>
        <location evidence="1">Membrane</location>
        <topology evidence="1">Multi-pass membrane protein</topology>
    </subcellularLocation>
</comment>
<dbReference type="InterPro" id="IPR009311">
    <property type="entry name" value="IFI6/IFI27-like"/>
</dbReference>
<evidence type="ECO:0000256" key="2">
    <source>
        <dbReference type="ARBA" id="ARBA00007262"/>
    </source>
</evidence>
<reference evidence="7" key="1">
    <citation type="submission" date="2015-11" db="EMBL/GenBank/DDBJ databases">
        <title>De novo transcriptome assembly of four potential Pierce s Disease insect vectors from Arizona vineyards.</title>
        <authorList>
            <person name="Tassone E.E."/>
        </authorList>
    </citation>
    <scope>NUCLEOTIDE SEQUENCE</scope>
</reference>
<feature type="compositionally biased region" description="Polar residues" evidence="6">
    <location>
        <begin position="60"/>
        <end position="71"/>
    </location>
</feature>
<evidence type="ECO:0000256" key="6">
    <source>
        <dbReference type="SAM" id="MobiDB-lite"/>
    </source>
</evidence>
<evidence type="ECO:0000313" key="7">
    <source>
        <dbReference type="EMBL" id="JAS66006.1"/>
    </source>
</evidence>
<keyword evidence="3" id="KW-0812">Transmembrane</keyword>
<feature type="region of interest" description="Disordered" evidence="6">
    <location>
        <begin position="46"/>
        <end position="123"/>
    </location>
</feature>
<feature type="compositionally biased region" description="Polar residues" evidence="6">
    <location>
        <begin position="80"/>
        <end position="104"/>
    </location>
</feature>
<comment type="similarity">
    <text evidence="2">Belongs to the IFI6/IFI27 family.</text>
</comment>
<dbReference type="Pfam" id="PF06140">
    <property type="entry name" value="Ifi-6-16"/>
    <property type="match status" value="1"/>
</dbReference>
<keyword evidence="4" id="KW-1133">Transmembrane helix</keyword>
<name>A0A1B6GUB0_9HEMI</name>
<evidence type="ECO:0000256" key="5">
    <source>
        <dbReference type="ARBA" id="ARBA00023136"/>
    </source>
</evidence>
<dbReference type="GO" id="GO:0016020">
    <property type="term" value="C:membrane"/>
    <property type="evidence" value="ECO:0007669"/>
    <property type="project" value="UniProtKB-SubCell"/>
</dbReference>
<accession>A0A1B6GUB0</accession>
<proteinExistence type="inferred from homology"/>
<feature type="non-terminal residue" evidence="7">
    <location>
        <position position="1"/>
    </location>
</feature>